<evidence type="ECO:0000313" key="11">
    <source>
        <dbReference type="Proteomes" id="UP000030765"/>
    </source>
</evidence>
<protein>
    <recommendedName>
        <fullName evidence="3">Conserved oligomeric Golgi complex subunit 1</fullName>
    </recommendedName>
</protein>
<evidence type="ECO:0000313" key="9">
    <source>
        <dbReference type="EMBL" id="KFB40832.1"/>
    </source>
</evidence>
<keyword evidence="5" id="KW-0653">Protein transport</keyword>
<evidence type="ECO:0000256" key="3">
    <source>
        <dbReference type="ARBA" id="ARBA00020978"/>
    </source>
</evidence>
<evidence type="ECO:0000256" key="5">
    <source>
        <dbReference type="ARBA" id="ARBA00022927"/>
    </source>
</evidence>
<dbReference type="VEuPathDB" id="VectorBase:ASIS021495"/>
<dbReference type="VEuPathDB" id="VectorBase:ASIC008362"/>
<keyword evidence="11" id="KW-1185">Reference proteome</keyword>
<dbReference type="GO" id="GO:0017119">
    <property type="term" value="C:Golgi transport complex"/>
    <property type="evidence" value="ECO:0007669"/>
    <property type="project" value="InterPro"/>
</dbReference>
<dbReference type="OMA" id="TDINQRC"/>
<reference evidence="10" key="2">
    <citation type="submission" date="2020-05" db="UniProtKB">
        <authorList>
            <consortium name="EnsemblMetazoa"/>
        </authorList>
    </citation>
    <scope>IDENTIFICATION</scope>
</reference>
<dbReference type="GO" id="GO:0006891">
    <property type="term" value="P:intra-Golgi vesicle-mediated transport"/>
    <property type="evidence" value="ECO:0007669"/>
    <property type="project" value="InterPro"/>
</dbReference>
<dbReference type="EnsemblMetazoa" id="ASIC008362-RA">
    <property type="protein sequence ID" value="ASIC008362-PA"/>
    <property type="gene ID" value="ASIC008362"/>
</dbReference>
<dbReference type="EMBL" id="KE525039">
    <property type="protein sequence ID" value="KFB40832.1"/>
    <property type="molecule type" value="Genomic_DNA"/>
</dbReference>
<accession>A0A084VS88</accession>
<evidence type="ECO:0000259" key="8">
    <source>
        <dbReference type="Pfam" id="PF13460"/>
    </source>
</evidence>
<dbReference type="Pfam" id="PF08700">
    <property type="entry name" value="VPS51_Exo84_N"/>
    <property type="match status" value="1"/>
</dbReference>
<dbReference type="AlphaFoldDB" id="A0A084VS88"/>
<evidence type="ECO:0000256" key="6">
    <source>
        <dbReference type="ARBA" id="ARBA00023034"/>
    </source>
</evidence>
<dbReference type="GO" id="GO:0000139">
    <property type="term" value="C:Golgi membrane"/>
    <property type="evidence" value="ECO:0007669"/>
    <property type="project" value="UniProtKB-SubCell"/>
</dbReference>
<dbReference type="OrthoDB" id="46189at2759"/>
<dbReference type="Gene3D" id="3.40.50.720">
    <property type="entry name" value="NAD(P)-binding Rossmann-like Domain"/>
    <property type="match status" value="1"/>
</dbReference>
<evidence type="ECO:0000256" key="4">
    <source>
        <dbReference type="ARBA" id="ARBA00022448"/>
    </source>
</evidence>
<keyword evidence="7" id="KW-0472">Membrane</keyword>
<evidence type="ECO:0000313" key="10">
    <source>
        <dbReference type="EnsemblMetazoa" id="ASIC008362-PA"/>
    </source>
</evidence>
<evidence type="ECO:0000256" key="7">
    <source>
        <dbReference type="ARBA" id="ARBA00023136"/>
    </source>
</evidence>
<dbReference type="Pfam" id="PF13460">
    <property type="entry name" value="NAD_binding_10"/>
    <property type="match status" value="1"/>
</dbReference>
<organism evidence="10 11">
    <name type="scientific">Anopheles sinensis</name>
    <name type="common">Mosquito</name>
    <dbReference type="NCBI Taxonomy" id="74873"/>
    <lineage>
        <taxon>Eukaryota</taxon>
        <taxon>Metazoa</taxon>
        <taxon>Ecdysozoa</taxon>
        <taxon>Arthropoda</taxon>
        <taxon>Hexapoda</taxon>
        <taxon>Insecta</taxon>
        <taxon>Pterygota</taxon>
        <taxon>Neoptera</taxon>
        <taxon>Endopterygota</taxon>
        <taxon>Diptera</taxon>
        <taxon>Nematocera</taxon>
        <taxon>Culicoidea</taxon>
        <taxon>Culicidae</taxon>
        <taxon>Anophelinae</taxon>
        <taxon>Anopheles</taxon>
    </lineage>
</organism>
<dbReference type="GO" id="GO:0003824">
    <property type="term" value="F:catalytic activity"/>
    <property type="evidence" value="ECO:0007669"/>
    <property type="project" value="UniProtKB-ARBA"/>
</dbReference>
<gene>
    <name evidence="9" type="ORF">ZHAS_00008362</name>
</gene>
<comment type="similarity">
    <text evidence="2">Belongs to the COG1 family.</text>
</comment>
<dbReference type="InterPro" id="IPR036291">
    <property type="entry name" value="NAD(P)-bd_dom_sf"/>
</dbReference>
<name>A0A084VS88_ANOSI</name>
<dbReference type="Proteomes" id="UP000030765">
    <property type="component" value="Unassembled WGS sequence"/>
</dbReference>
<dbReference type="InterPro" id="IPR033370">
    <property type="entry name" value="COG1"/>
</dbReference>
<dbReference type="STRING" id="74873.A0A084VS88"/>
<keyword evidence="4" id="KW-0813">Transport</keyword>
<dbReference type="VEuPathDB" id="VectorBase:ASIS002341"/>
<dbReference type="EMBL" id="ATLV01015877">
    <property type="status" value="NOT_ANNOTATED_CDS"/>
    <property type="molecule type" value="Genomic_DNA"/>
</dbReference>
<dbReference type="CDD" id="cd05244">
    <property type="entry name" value="BVR-B_like_SDR_a"/>
    <property type="match status" value="1"/>
</dbReference>
<feature type="domain" description="NAD(P)-binding" evidence="8">
    <location>
        <begin position="8"/>
        <end position="189"/>
    </location>
</feature>
<dbReference type="InterPro" id="IPR016040">
    <property type="entry name" value="NAD(P)-bd_dom"/>
</dbReference>
<dbReference type="GO" id="GO:0015031">
    <property type="term" value="P:protein transport"/>
    <property type="evidence" value="ECO:0007669"/>
    <property type="project" value="UniProtKB-KW"/>
</dbReference>
<proteinExistence type="inferred from homology"/>
<dbReference type="PANTHER" id="PTHR31658">
    <property type="entry name" value="CONSERVED OLIGOMERIC GOLGI COMPLEX SUBUNIT 1"/>
    <property type="match status" value="1"/>
</dbReference>
<reference evidence="9 11" key="1">
    <citation type="journal article" date="2014" name="BMC Genomics">
        <title>Genome sequence of Anopheles sinensis provides insight into genetics basis of mosquito competence for malaria parasites.</title>
        <authorList>
            <person name="Zhou D."/>
            <person name="Zhang D."/>
            <person name="Ding G."/>
            <person name="Shi L."/>
            <person name="Hou Q."/>
            <person name="Ye Y."/>
            <person name="Xu Y."/>
            <person name="Zhou H."/>
            <person name="Xiong C."/>
            <person name="Li S."/>
            <person name="Yu J."/>
            <person name="Hong S."/>
            <person name="Yu X."/>
            <person name="Zou P."/>
            <person name="Chen C."/>
            <person name="Chang X."/>
            <person name="Wang W."/>
            <person name="Lv Y."/>
            <person name="Sun Y."/>
            <person name="Ma L."/>
            <person name="Shen B."/>
            <person name="Zhu C."/>
        </authorList>
    </citation>
    <scope>NUCLEOTIDE SEQUENCE [LARGE SCALE GENOMIC DNA]</scope>
</reference>
<sequence length="1118" mass="125437">MQKIVFFGGTGMTGQCAVRYALQKGLTVRLLVRNESTVPDDFKEKVELIKGDVTNKDDVKKAVEGQELVCVVLGTRNDLKPTTAMSDGMSNIIAAMKEASLKKFSVCLSSFLFMDPEKVPGMFVNINGEHKRMLEMVKSCALEYRAVLPPHIADEPQAKFDTAYDKPPGHSRSISKLDLGQFLVDCLFEEAHSQKVIGICTVKVMDKSVDLLTVDVDRLFKQHNVAEIDLVHKRLLDEIELKREELRTMVGERYRDLLKAADTIGDMKQTAGSIIVNVNRITERCQQLNDHNLIGFRTGNDYQRLQKKHRDHSFHGVIVQIKLLTSLPEMIWSCIDREDYFVATQLFIFARHISTGLNLDTERETMRKFPVAAKQWQVLSQFFFTIENACRDSLAREELSVAVASKSLASWLLLESCPVQETLPMFTERRSKAFLMVLDENGRSAYGKVKDKLLASLHVLIDTVRLYYECFIDDGTGDVRMGGFQRELEHITGDRAAPTIQLIKSEDPMIMQMVPEMIAKFRPRLQAVAALSDTEVRSEVNAFLKGIETAVEGSLRRLVSLVPSIKTLHDIKTQAHAIEKPSNWAAITGTLGLPEGTDFYGTFYQRLINDRIKFIVKSAWSETVRQTHADVLQLLEQKPIDLKAYVWKESLDDVPMNLKTALDRTKPSARKLLMKAKAYTPAFVDLVDSLNERLHSLTGDVASFLASSSRTEIDQLLTFFRQCCVEGIADLVTAIKSTPFEPTVERYALLARFLTAVRELCPALRNCFIAASPDAKNVWPGRRSSFAIAVSEEDPDRWEKVSGLLDEESVRFWTLWLGLFHASWPPLSRDVGYGTLLNDFPAWETVTIEENDEHNQPIQSTIRVPSQPSFSLQKFLHQVYELLNAVIPQTIPKPIMLDVVTRLTVDLLTHYEALAGDEFVSQNQTVALQYYLDLRFLQLMFVGRDQKQLNERFSVLIGRFKAYIDPFDFDVFYTHLNTNVKRSASKLQHFLGAFVCHTDQLATAIGAGGAATGATKLGTQEKNPNILPLSSNSLNVMWFPLLPVVSKDTAILATSNVAGESSVLKDQRKPSPLAAEPVPATAKSVALKPSAKDATATSAQAYAKGAAAFFGLDKDWFR</sequence>
<dbReference type="SUPFAM" id="SSF51735">
    <property type="entry name" value="NAD(P)-binding Rossmann-fold domains"/>
    <property type="match status" value="1"/>
</dbReference>
<comment type="subcellular location">
    <subcellularLocation>
        <location evidence="1">Golgi apparatus membrane</location>
        <topology evidence="1">Peripheral membrane protein</topology>
    </subcellularLocation>
</comment>
<evidence type="ECO:0000256" key="1">
    <source>
        <dbReference type="ARBA" id="ARBA00004395"/>
    </source>
</evidence>
<evidence type="ECO:0000256" key="2">
    <source>
        <dbReference type="ARBA" id="ARBA00006653"/>
    </source>
</evidence>
<keyword evidence="6" id="KW-0333">Golgi apparatus</keyword>
<dbReference type="PANTHER" id="PTHR31658:SF0">
    <property type="entry name" value="CONSERVED OLIGOMERIC GOLGI COMPLEX SUBUNIT 1"/>
    <property type="match status" value="1"/>
</dbReference>